<name>G5GNP5_9FIRM</name>
<protein>
    <recommendedName>
        <fullName evidence="2">Sulfatase N-terminal domain-containing protein</fullName>
    </recommendedName>
</protein>
<dbReference type="RefSeq" id="WP_006692449.1">
    <property type="nucleotide sequence ID" value="NZ_JH376798.1"/>
</dbReference>
<feature type="domain" description="Sulfatase N-terminal" evidence="2">
    <location>
        <begin position="310"/>
        <end position="595"/>
    </location>
</feature>
<accession>G5GNP5</accession>
<gene>
    <name evidence="3" type="ORF">HMPREF9334_00999</name>
</gene>
<dbReference type="Gene3D" id="3.40.720.10">
    <property type="entry name" value="Alkaline Phosphatase, subunit A"/>
    <property type="match status" value="2"/>
</dbReference>
<dbReference type="PANTHER" id="PTHR42693">
    <property type="entry name" value="ARYLSULFATASE FAMILY MEMBER"/>
    <property type="match status" value="1"/>
</dbReference>
<dbReference type="SUPFAM" id="SSF53649">
    <property type="entry name" value="Alkaline phosphatase-like"/>
    <property type="match status" value="1"/>
</dbReference>
<reference evidence="3 4" key="1">
    <citation type="submission" date="2011-08" db="EMBL/GenBank/DDBJ databases">
        <title>The Genome Sequence of Selenomonas infelix ATCC 43532.</title>
        <authorList>
            <consortium name="The Broad Institute Genome Sequencing Platform"/>
            <person name="Earl A."/>
            <person name="Ward D."/>
            <person name="Feldgarden M."/>
            <person name="Gevers D."/>
            <person name="Izard J."/>
            <person name="Blanton J.M."/>
            <person name="Baranova O.V."/>
            <person name="Dewhirst F.E."/>
            <person name="Young S.K."/>
            <person name="Zeng Q."/>
            <person name="Gargeya S."/>
            <person name="Fitzgerald M."/>
            <person name="Haas B."/>
            <person name="Abouelleil A."/>
            <person name="Alvarado L."/>
            <person name="Arachchi H.M."/>
            <person name="Berlin A."/>
            <person name="Brown A."/>
            <person name="Chapman S.B."/>
            <person name="Chen Z."/>
            <person name="Dunbar C."/>
            <person name="Freedman E."/>
            <person name="Gearin G."/>
            <person name="Gellesch M."/>
            <person name="Goldberg J."/>
            <person name="Griggs A."/>
            <person name="Gujja S."/>
            <person name="Heiman D."/>
            <person name="Howarth C."/>
            <person name="Larson L."/>
            <person name="Lui A."/>
            <person name="MacDonald P.J.P."/>
            <person name="Montmayeur A."/>
            <person name="Murphy C."/>
            <person name="Neiman D."/>
            <person name="Pearson M."/>
            <person name="Priest M."/>
            <person name="Roberts A."/>
            <person name="Saif S."/>
            <person name="Shea T."/>
            <person name="Shenoy N."/>
            <person name="Sisk P."/>
            <person name="Stolte C."/>
            <person name="Sykes S."/>
            <person name="Wortman J."/>
            <person name="Nusbaum C."/>
            <person name="Birren B."/>
        </authorList>
    </citation>
    <scope>NUCLEOTIDE SEQUENCE [LARGE SCALE GENOMIC DNA]</scope>
    <source>
        <strain evidence="3 4">ATCC 43532</strain>
    </source>
</reference>
<dbReference type="GO" id="GO:0004065">
    <property type="term" value="F:arylsulfatase activity"/>
    <property type="evidence" value="ECO:0007669"/>
    <property type="project" value="TreeGrafter"/>
</dbReference>
<keyword evidence="4" id="KW-1185">Reference proteome</keyword>
<dbReference type="Proteomes" id="UP000004129">
    <property type="component" value="Unassembled WGS sequence"/>
</dbReference>
<dbReference type="PATRIC" id="fig|679201.3.peg.1012"/>
<dbReference type="Pfam" id="PF00884">
    <property type="entry name" value="Sulfatase"/>
    <property type="match status" value="1"/>
</dbReference>
<sequence>MTDELNVFWQNNARARELFCDLLTRAERNAFDDDFLAVLAAYREEAPASEHADIFAAQYLLAHGDAEGACVCAERAFARRPVNYEVWKVLAPAYEQTGRELDALIIRAYCHNVYGDPLPPLRLTHTPTAEALAYLSAALEDTTYAPMATYRAYLKDDAVHFHRDVFIGETIPLPVPAGSDPFWVGCYADYGFLSEKSYLIDDVRNSLWFSVCGHRDFTFQMQKAREICGTMNIDIAEGQEIILPLAGTADEQPISVETPSMGERTTYLGRWAFSYYRLNEDTTLRTTDNAPIAVGTPIRLGHSPQRKRLVLNILVDALSWPVMRSRFAQDMPNIAAFFKQGIIFDQHFSTSEYTYPALPGIETGCYPHHTQIFNGTHYHRLAPNFITLAERMKDLGYHCASPMLMSDCIYSNIFRGYDQINPCSWNTHAFIGADRTLRYIKAFKEADLFLFLHVSDVHPYDAKAYKFNLPVETSLPLSDRLYEVQDGVASVRLPNAEIYQQQFLDGARNVDRAIGQLLSYIEENFAADEYIVNLYSDHGVPVFSVNPETWVVDVTGEQSTGATWMMRGAGVPQGVVASELTSSLDLYPTLGHLVGFPVSPDIDGNLPAAFGGTARDVVYTTSMFRGQTFKLAMRTHEHVLRLETNEYVDEDGTVNFAGCEPNIFVRGHELYTAYIVDSPELRAFFYPRARAFLANIANNGEFWPSMRAARKDWFGEKYGQ</sequence>
<comment type="caution">
    <text evidence="3">The sequence shown here is derived from an EMBL/GenBank/DDBJ whole genome shotgun (WGS) entry which is preliminary data.</text>
</comment>
<evidence type="ECO:0000313" key="4">
    <source>
        <dbReference type="Proteomes" id="UP000004129"/>
    </source>
</evidence>
<dbReference type="eggNOG" id="COG3119">
    <property type="taxonomic scope" value="Bacteria"/>
</dbReference>
<dbReference type="STRING" id="679201.HMPREF9334_00999"/>
<evidence type="ECO:0000256" key="1">
    <source>
        <dbReference type="ARBA" id="ARBA00008779"/>
    </source>
</evidence>
<evidence type="ECO:0000259" key="2">
    <source>
        <dbReference type="Pfam" id="PF00884"/>
    </source>
</evidence>
<proteinExistence type="inferred from homology"/>
<dbReference type="EMBL" id="ACZM01000007">
    <property type="protein sequence ID" value="EHG21582.1"/>
    <property type="molecule type" value="Genomic_DNA"/>
</dbReference>
<dbReference type="InterPro" id="IPR000917">
    <property type="entry name" value="Sulfatase_N"/>
</dbReference>
<dbReference type="HOGENOM" id="CLU_016687_0_0_9"/>
<dbReference type="AlphaFoldDB" id="G5GNP5"/>
<comment type="similarity">
    <text evidence="1">Belongs to the sulfatase family.</text>
</comment>
<dbReference type="InterPro" id="IPR017850">
    <property type="entry name" value="Alkaline_phosphatase_core_sf"/>
</dbReference>
<evidence type="ECO:0000313" key="3">
    <source>
        <dbReference type="EMBL" id="EHG21582.1"/>
    </source>
</evidence>
<dbReference type="OrthoDB" id="1667137at2"/>
<dbReference type="InterPro" id="IPR050738">
    <property type="entry name" value="Sulfatase"/>
</dbReference>
<dbReference type="PANTHER" id="PTHR42693:SF33">
    <property type="entry name" value="ARYLSULFATASE"/>
    <property type="match status" value="1"/>
</dbReference>
<organism evidence="3 4">
    <name type="scientific">Selenomonas infelix ATCC 43532</name>
    <dbReference type="NCBI Taxonomy" id="679201"/>
    <lineage>
        <taxon>Bacteria</taxon>
        <taxon>Bacillati</taxon>
        <taxon>Bacillota</taxon>
        <taxon>Negativicutes</taxon>
        <taxon>Selenomonadales</taxon>
        <taxon>Selenomonadaceae</taxon>
        <taxon>Selenomonas</taxon>
    </lineage>
</organism>